<dbReference type="GO" id="GO:0008270">
    <property type="term" value="F:zinc ion binding"/>
    <property type="evidence" value="ECO:0007669"/>
    <property type="project" value="UniProtKB-KW"/>
</dbReference>
<dbReference type="InterPro" id="IPR011011">
    <property type="entry name" value="Znf_FYVE_PHD"/>
</dbReference>
<feature type="region of interest" description="Disordered" evidence="10">
    <location>
        <begin position="443"/>
        <end position="482"/>
    </location>
</feature>
<evidence type="ECO:0000313" key="14">
    <source>
        <dbReference type="Proteomes" id="UP001295423"/>
    </source>
</evidence>
<evidence type="ECO:0000259" key="12">
    <source>
        <dbReference type="Pfam" id="PF12830"/>
    </source>
</evidence>
<dbReference type="PANTHER" id="PTHR21704">
    <property type="entry name" value="NIPPED-B-LIKE PROTEIN DELANGIN SCC2-RELATED"/>
    <property type="match status" value="1"/>
</dbReference>
<dbReference type="Gene3D" id="3.30.40.10">
    <property type="entry name" value="Zinc/RING finger domain, C3HC4 (zinc finger)"/>
    <property type="match status" value="1"/>
</dbReference>
<dbReference type="InterPro" id="IPR019787">
    <property type="entry name" value="Znf_PHD-finger"/>
</dbReference>
<keyword evidence="5" id="KW-0863">Zinc-finger</keyword>
<evidence type="ECO:0000256" key="8">
    <source>
        <dbReference type="ARBA" id="ARBA00023306"/>
    </source>
</evidence>
<dbReference type="InterPro" id="IPR024986">
    <property type="entry name" value="Nipped-B_C"/>
</dbReference>
<keyword evidence="14" id="KW-1185">Reference proteome</keyword>
<dbReference type="Pfam" id="PF12765">
    <property type="entry name" value="Cohesin_HEAT"/>
    <property type="match status" value="1"/>
</dbReference>
<feature type="domain" description="PHD-type" evidence="11">
    <location>
        <begin position="623"/>
        <end position="658"/>
    </location>
</feature>
<gene>
    <name evidence="13" type="ORF">CYCCA115_LOCUS12032</name>
</gene>
<dbReference type="InterPro" id="IPR033031">
    <property type="entry name" value="Scc2/Nipped-B"/>
</dbReference>
<comment type="caution">
    <text evidence="13">The sequence shown here is derived from an EMBL/GenBank/DDBJ whole genome shotgun (WGS) entry which is preliminary data.</text>
</comment>
<feature type="compositionally biased region" description="Polar residues" evidence="10">
    <location>
        <begin position="24"/>
        <end position="48"/>
    </location>
</feature>
<keyword evidence="8 9" id="KW-0131">Cell cycle</keyword>
<dbReference type="InterPro" id="IPR026003">
    <property type="entry name" value="Cohesin_HEAT"/>
</dbReference>
<evidence type="ECO:0000256" key="5">
    <source>
        <dbReference type="ARBA" id="ARBA00022771"/>
    </source>
</evidence>
<evidence type="ECO:0000256" key="9">
    <source>
        <dbReference type="RuleBase" id="RU364107"/>
    </source>
</evidence>
<dbReference type="GO" id="GO:0034087">
    <property type="term" value="P:establishment of mitotic sister chromatid cohesion"/>
    <property type="evidence" value="ECO:0007669"/>
    <property type="project" value="TreeGrafter"/>
</dbReference>
<evidence type="ECO:0000259" key="11">
    <source>
        <dbReference type="Pfam" id="PF00628"/>
    </source>
</evidence>
<reference evidence="13" key="1">
    <citation type="submission" date="2023-08" db="EMBL/GenBank/DDBJ databases">
        <authorList>
            <person name="Audoor S."/>
            <person name="Bilcke G."/>
        </authorList>
    </citation>
    <scope>NUCLEOTIDE SEQUENCE</scope>
</reference>
<keyword evidence="4 9" id="KW-0677">Repeat</keyword>
<dbReference type="EMBL" id="CAKOGP040001758">
    <property type="protein sequence ID" value="CAJ1949314.1"/>
    <property type="molecule type" value="Genomic_DNA"/>
</dbReference>
<proteinExistence type="inferred from homology"/>
<dbReference type="Pfam" id="PF00628">
    <property type="entry name" value="PHD"/>
    <property type="match status" value="1"/>
</dbReference>
<evidence type="ECO:0000256" key="4">
    <source>
        <dbReference type="ARBA" id="ARBA00022737"/>
    </source>
</evidence>
<dbReference type="GO" id="GO:1990414">
    <property type="term" value="P:replication-born double-strand break repair via sister chromatid exchange"/>
    <property type="evidence" value="ECO:0007669"/>
    <property type="project" value="TreeGrafter"/>
</dbReference>
<evidence type="ECO:0000256" key="3">
    <source>
        <dbReference type="ARBA" id="ARBA00022723"/>
    </source>
</evidence>
<feature type="compositionally biased region" description="Low complexity" evidence="10">
    <location>
        <begin position="457"/>
        <end position="468"/>
    </location>
</feature>
<feature type="compositionally biased region" description="Polar residues" evidence="10">
    <location>
        <begin position="1"/>
        <end position="15"/>
    </location>
</feature>
<organism evidence="13 14">
    <name type="scientific">Cylindrotheca closterium</name>
    <dbReference type="NCBI Taxonomy" id="2856"/>
    <lineage>
        <taxon>Eukaryota</taxon>
        <taxon>Sar</taxon>
        <taxon>Stramenopiles</taxon>
        <taxon>Ochrophyta</taxon>
        <taxon>Bacillariophyta</taxon>
        <taxon>Bacillariophyceae</taxon>
        <taxon>Bacillariophycidae</taxon>
        <taxon>Bacillariales</taxon>
        <taxon>Bacillariaceae</taxon>
        <taxon>Cylindrotheca</taxon>
    </lineage>
</organism>
<accession>A0AAD2JGY5</accession>
<dbReference type="GO" id="GO:0061775">
    <property type="term" value="F:cohesin loader activity"/>
    <property type="evidence" value="ECO:0007669"/>
    <property type="project" value="InterPro"/>
</dbReference>
<protein>
    <recommendedName>
        <fullName evidence="9">Sister chromatid cohesion protein</fullName>
    </recommendedName>
</protein>
<dbReference type="SUPFAM" id="SSF48371">
    <property type="entry name" value="ARM repeat"/>
    <property type="match status" value="1"/>
</dbReference>
<name>A0AAD2JGY5_9STRA</name>
<feature type="region of interest" description="Disordered" evidence="10">
    <location>
        <begin position="1"/>
        <end position="48"/>
    </location>
</feature>
<dbReference type="SUPFAM" id="SSF57903">
    <property type="entry name" value="FYVE/PHD zinc finger"/>
    <property type="match status" value="1"/>
</dbReference>
<keyword evidence="3" id="KW-0479">Metal-binding</keyword>
<comment type="subcellular location">
    <subcellularLocation>
        <location evidence="1 9">Nucleus</location>
    </subcellularLocation>
</comment>
<keyword evidence="7 9" id="KW-0539">Nucleus</keyword>
<evidence type="ECO:0000256" key="7">
    <source>
        <dbReference type="ARBA" id="ARBA00023242"/>
    </source>
</evidence>
<evidence type="ECO:0000256" key="2">
    <source>
        <dbReference type="ARBA" id="ARBA00009252"/>
    </source>
</evidence>
<dbReference type="InterPro" id="IPR016024">
    <property type="entry name" value="ARM-type_fold"/>
</dbReference>
<dbReference type="GO" id="GO:0010468">
    <property type="term" value="P:regulation of gene expression"/>
    <property type="evidence" value="ECO:0007669"/>
    <property type="project" value="InterPro"/>
</dbReference>
<evidence type="ECO:0000313" key="13">
    <source>
        <dbReference type="EMBL" id="CAJ1949314.1"/>
    </source>
</evidence>
<sequence>MNHSISQEWNGSIGETSAGRAGYSNGTNNDASAMAPSNNSHRPKQPTTDFEGTIERLLSQVEPRDSQLFKPNELQSLTQLCAIQSNMQESKHFSINNDLGFSDVQVDATTQLVSILEDHVKAATATNVIQQTYQASMSIKNATQAAKANGDNTNAARLAANGGIISIDQWIQYQGKESVAILQQGLEAASILLFIMASPGMDRRVVSEDAIASTISLLRHHLSKNILPAINQVGHLVAAMDANSANSKKSTTTTTTTTTSPNPKKRRRSSGAHNAAAATSGGGAGAKDMKKVYPWILRTASATILLLENLDSLVQKIPLDDQELLLITSGSMMTLELDPLVHQTQLVHQLHVVTNNLVTSIFRRYPQLRHVILEDLFPLMPKMPSSKRSMRTYSIQQQASSILYPSGLVQLSQSMAPSNTEPLYIQTISVLIMSLVQSAVRRPSKKSAEESSGGDKNNATANANANANADDDEEDASKTNPLQSGLRHCQAISDFFVQHLMQRCAKKGEDGGASEFRPILANLIDDLLLVVLIPEYPAAEMILLSVANRISNDLLQVASSSKSSMSSETTYLNTIFDAFGKICAAEAKVLKFARERPVHMRHPIRNEGDKHVAFYFADNSFSKDKLMINCSRCHTWYHGSCVGLSRDNMPDQWICDACQLARIGELEKDRNTNLGDMGCSISLMDETYCMQRLLIDYLSIIARKNGERGIQDAYGFQLARWIVELNGRNGSKNSPSKRSRNGNVQYIVDYENESEPNLEPLLVRLLELWDPSESSKLNPAAGTKSLSGMLHCISDEGRSRMMVHLICNQSMLLMSFRRQIDLIVKLMANENSALLRKLSLKAIERVTDSDQQLMIYSFMKKAVTLRFSDDSISVREAAVSLVGSYVVHSPEVATSFHAAFMMGLSDSGLSVRKRTIKILETILCSNPKYKGRAEACSVMLRLAADPKEDDGVRDLIHAVFLKVWLDKGDESMPVFNPTSPITPEAQSPIPAAYTGRGSFVEGLEERPVGHNGLSTPNAASKGDLLSPLPTRETRSTERRTKKRRLQIRSEIAAEQMVEVVKAADTGEHLTSLFRELLHASADADTERKSSQKRKQLSIAQEHCSMLVDALLEILLSFEENRESVTQPGKELVAIMRLIKVFTDVWPYALVKHLDTLLPYMKADNGVGMQDEAVVVSSLADIISQVSSILQQEDIEHLESTSLASDLGNVTYKLGRIGLTSATRTLCVLAHHKYAGEESKFRKKMLSIANVFYGVLQKHKDVNDFSQHGRKARANIQRALSVLGSVCRYHEVALKDDEMDVDNAEDENDESETQVAAKPLTWENTTIQCRKLFEVYMKKDHVQTKCVALRAMCGIFMAHPRELFRMNQEGLIGEVMSEASPASIQLEALRCWREILLAEESRIDSGEAKAKMDSKTSITVSNKISGDQDADATLFGGVLTSHASRLFQMTQSKDRTLRFAALDLVGHLLRQGQVNPMETVPFLLALQGDVEEDGIRSLALKLLMTEGEKRTDMLRQRVCAGVKQAYLFQKSAYPDLEEVSALVRVNRHGTRMTECVFSRVFEECIRSIKKQRHGLFRNLLTLFDIKSRMDSEEMTPRKKKKKESEETTNEDTSFLKDLPMLCFTSQVLAHLPYSVASDPLYIIHVITASLALRAPDLLDRLASFLRPYGLSSSDVMDETNAEADVLEKAAKEKSPSQAIEVTKLLKSNFDQETFTELCAEAGALSLMLRLKAFLRKAYNLSEARCIAYSPDEKDRVAERAITKASTMQFQSSLPMLAHQNDEELDNMIFQYAEFRQLMRAETSMETKLELEDDSDGDDIAVTAVTAVTAATAATAVTAVTTGESNGSKRKRNSVS</sequence>
<dbReference type="PANTHER" id="PTHR21704:SF18">
    <property type="entry name" value="NIPPED-B-LIKE PROTEIN"/>
    <property type="match status" value="1"/>
</dbReference>
<evidence type="ECO:0000256" key="1">
    <source>
        <dbReference type="ARBA" id="ARBA00004123"/>
    </source>
</evidence>
<dbReference type="GO" id="GO:0003682">
    <property type="term" value="F:chromatin binding"/>
    <property type="evidence" value="ECO:0007669"/>
    <property type="project" value="TreeGrafter"/>
</dbReference>
<comment type="similarity">
    <text evidence="2 9">Belongs to the SCC2/Nipped-B family.</text>
</comment>
<feature type="domain" description="Sister chromatid cohesion C-terminal" evidence="12">
    <location>
        <begin position="1437"/>
        <end position="1646"/>
    </location>
</feature>
<feature type="region of interest" description="Disordered" evidence="10">
    <location>
        <begin position="1008"/>
        <end position="1042"/>
    </location>
</feature>
<dbReference type="GO" id="GO:0090694">
    <property type="term" value="C:Scc2-Scc4 cohesin loading complex"/>
    <property type="evidence" value="ECO:0007669"/>
    <property type="project" value="TreeGrafter"/>
</dbReference>
<keyword evidence="6" id="KW-0862">Zinc</keyword>
<evidence type="ECO:0000256" key="6">
    <source>
        <dbReference type="ARBA" id="ARBA00022833"/>
    </source>
</evidence>
<feature type="region of interest" description="Disordered" evidence="10">
    <location>
        <begin position="243"/>
        <end position="286"/>
    </location>
</feature>
<dbReference type="GO" id="GO:0071169">
    <property type="term" value="P:establishment of protein localization to chromatin"/>
    <property type="evidence" value="ECO:0007669"/>
    <property type="project" value="TreeGrafter"/>
</dbReference>
<dbReference type="Pfam" id="PF12830">
    <property type="entry name" value="Nipped-B_C"/>
    <property type="match status" value="1"/>
</dbReference>
<dbReference type="GO" id="GO:0140588">
    <property type="term" value="P:chromatin looping"/>
    <property type="evidence" value="ECO:0007669"/>
    <property type="project" value="InterPro"/>
</dbReference>
<evidence type="ECO:0000256" key="10">
    <source>
        <dbReference type="SAM" id="MobiDB-lite"/>
    </source>
</evidence>
<dbReference type="Proteomes" id="UP001295423">
    <property type="component" value="Unassembled WGS sequence"/>
</dbReference>
<dbReference type="InterPro" id="IPR013083">
    <property type="entry name" value="Znf_RING/FYVE/PHD"/>
</dbReference>